<organism evidence="2 3">
    <name type="scientific">Uncinula necator</name>
    <name type="common">Grape powdery mildew</name>
    <dbReference type="NCBI Taxonomy" id="52586"/>
    <lineage>
        <taxon>Eukaryota</taxon>
        <taxon>Fungi</taxon>
        <taxon>Dikarya</taxon>
        <taxon>Ascomycota</taxon>
        <taxon>Pezizomycotina</taxon>
        <taxon>Leotiomycetes</taxon>
        <taxon>Erysiphales</taxon>
        <taxon>Erysiphaceae</taxon>
        <taxon>Erysiphe</taxon>
    </lineage>
</organism>
<dbReference type="EMBL" id="JNVN01003703">
    <property type="protein sequence ID" value="KHJ30724.1"/>
    <property type="molecule type" value="Genomic_DNA"/>
</dbReference>
<dbReference type="PANTHER" id="PTHR22767">
    <property type="entry name" value="N-TERMINAL ACETYLTRANSFERASE-RELATED"/>
    <property type="match status" value="1"/>
</dbReference>
<gene>
    <name evidence="2" type="ORF">EV44_g2236</name>
</gene>
<dbReference type="OMA" id="WKRREHQ"/>
<dbReference type="InterPro" id="IPR019183">
    <property type="entry name" value="NAA25_NatB_aux_su"/>
</dbReference>
<dbReference type="Pfam" id="PF09797">
    <property type="entry name" value="NatB_MDM20"/>
    <property type="match status" value="1"/>
</dbReference>
<dbReference type="AlphaFoldDB" id="A0A0B1P1M6"/>
<proteinExistence type="inferred from homology"/>
<accession>A0A0B1P1M6</accession>
<sequence>MQSVSDRLYISIWNAISVKNFKQARKIIDKKLSKCPDHYLEALKLYLHGKTSSFAEKLSILAQLEELAGRDPFISNPDTIDLYEEILIETLPRSTEIWAKTIGELRWKCVKLSPSDENLCLHALMTCLSNDDLDHARQIVNVTEKKFSKNRNYVFWNITIMSLFALSDCYPNEKRNLCRSLALAQILKIADSTILSSAQGTLPLRSIQTPQEILLLHKIIDLSGSLEKSIVYLEDPKLGPESPIAKGGWELWRLKLKRLSQLKMWDELFKTAISLLERARTKNAMGKLLESSFSDWLVWDSLILSAAEFTDQTYMKRIKSELEAHLDPNSGVEKCWRRNASLAYVKFNFQTCIPFSNDTGKLKDNLFSLETIALIKYLYEYGDTYTVYDDLRPFLEVLRLSERIKFTNLLTSSVEPKDSECDDEHKKSLTLMIEKILSNDFSSSSGMLRASNNLKFKYLLTCSIPERKNYKNLLLEKPSLSPLKQIFGEAITLYKTAIKISNNVAHNLLKTDRHPIDDMALVASMCLVKIGLQEKRYEDEFLNNNKFSHILQAALILEFALTKSKHNFQILILLLRLYSYLGCGSLSMSIYQRLAIKQIQMDTLSYTFFDRISTFHPHPFENFPDEVTDTRSPAEHLRRQQKFYQEVTGQISANIKSSFQYGSYNSIFEMTEVSDSLKHSISAVSCLIEDRKISRLLAPSNYLEALPKNYEDIPLLSTPKLSDNNDYLTFPSFESSQSQSFHDICNFLAPPSVDRMKSLVLRDNIYQILLIHSDIKNSKYAIHRKWLERYYIQANTSTIDTDSMTRSEALAYDICHSLALITYISCESTCWLEEDFDRCLDRYNTNLLNAIESQRSLVSILKSYAIPSQITLHVLYTAYDVGNLCLEFHKYILSFQNTTHKSQIKNNEKILQEAVSLLSDVDQKAGKIRKSLNEAGWIDRVLNIFNDEVKETVNENFMEEWAGLVVESWRDSTIGLSYLKKQLP</sequence>
<keyword evidence="3" id="KW-1185">Reference proteome</keyword>
<dbReference type="HOGENOM" id="CLU_012285_0_0_1"/>
<dbReference type="Proteomes" id="UP000030854">
    <property type="component" value="Unassembled WGS sequence"/>
</dbReference>
<evidence type="ECO:0000256" key="1">
    <source>
        <dbReference type="ARBA" id="ARBA00006298"/>
    </source>
</evidence>
<protein>
    <submittedName>
        <fullName evidence="2">Putative cytoskeleton organization protein</fullName>
    </submittedName>
</protein>
<reference evidence="2 3" key="1">
    <citation type="journal article" date="2014" name="BMC Genomics">
        <title>Adaptive genomic structural variation in the grape powdery mildew pathogen, Erysiphe necator.</title>
        <authorList>
            <person name="Jones L."/>
            <person name="Riaz S."/>
            <person name="Morales-Cruz A."/>
            <person name="Amrine K.C."/>
            <person name="McGuire B."/>
            <person name="Gubler W.D."/>
            <person name="Walker M.A."/>
            <person name="Cantu D."/>
        </authorList>
    </citation>
    <scope>NUCLEOTIDE SEQUENCE [LARGE SCALE GENOMIC DNA]</scope>
    <source>
        <strain evidence="3">c</strain>
    </source>
</reference>
<comment type="caution">
    <text evidence="2">The sequence shown here is derived from an EMBL/GenBank/DDBJ whole genome shotgun (WGS) entry which is preliminary data.</text>
</comment>
<dbReference type="GO" id="GO:0031416">
    <property type="term" value="C:NatB complex"/>
    <property type="evidence" value="ECO:0007669"/>
    <property type="project" value="TreeGrafter"/>
</dbReference>
<evidence type="ECO:0000313" key="3">
    <source>
        <dbReference type="Proteomes" id="UP000030854"/>
    </source>
</evidence>
<dbReference type="PANTHER" id="PTHR22767:SF3">
    <property type="entry name" value="N-ALPHA-ACETYLTRANSFERASE 25, NATB AUXILIARY SUBUNIT"/>
    <property type="match status" value="1"/>
</dbReference>
<evidence type="ECO:0000313" key="2">
    <source>
        <dbReference type="EMBL" id="KHJ30724.1"/>
    </source>
</evidence>
<dbReference type="STRING" id="52586.A0A0B1P1M6"/>
<name>A0A0B1P1M6_UNCNE</name>
<comment type="similarity">
    <text evidence="1">Belongs to the MDM20/NAA25 family.</text>
</comment>